<evidence type="ECO:0000313" key="2">
    <source>
        <dbReference type="EMBL" id="GEO01311.1"/>
    </source>
</evidence>
<gene>
    <name evidence="2" type="ORF">NSE01_31430</name>
</gene>
<keyword evidence="3" id="KW-1185">Reference proteome</keyword>
<evidence type="ECO:0000259" key="1">
    <source>
        <dbReference type="Pfam" id="PF13569"/>
    </source>
</evidence>
<dbReference type="EMBL" id="BJYR01000021">
    <property type="protein sequence ID" value="GEO01311.1"/>
    <property type="molecule type" value="Genomic_DNA"/>
</dbReference>
<evidence type="ECO:0000313" key="3">
    <source>
        <dbReference type="Proteomes" id="UP000321464"/>
    </source>
</evidence>
<proteinExistence type="predicted"/>
<dbReference type="Proteomes" id="UP000321464">
    <property type="component" value="Unassembled WGS sequence"/>
</dbReference>
<dbReference type="SUPFAM" id="SSF48371">
    <property type="entry name" value="ARM repeat"/>
    <property type="match status" value="1"/>
</dbReference>
<protein>
    <recommendedName>
        <fullName evidence="1">DUF4132 domain-containing protein</fullName>
    </recommendedName>
</protein>
<dbReference type="InterPro" id="IPR011989">
    <property type="entry name" value="ARM-like"/>
</dbReference>
<dbReference type="Pfam" id="PF13569">
    <property type="entry name" value="DUF4132"/>
    <property type="match status" value="1"/>
</dbReference>
<name>A0A512ANP7_9SPHN</name>
<dbReference type="InterPro" id="IPR025406">
    <property type="entry name" value="DUF4132"/>
</dbReference>
<accession>A0A512ANP7</accession>
<dbReference type="InterPro" id="IPR016024">
    <property type="entry name" value="ARM-type_fold"/>
</dbReference>
<dbReference type="AlphaFoldDB" id="A0A512ANP7"/>
<comment type="caution">
    <text evidence="2">The sequence shown here is derived from an EMBL/GenBank/DDBJ whole genome shotgun (WGS) entry which is preliminary data.</text>
</comment>
<organism evidence="2 3">
    <name type="scientific">Novosphingobium sediminis</name>
    <dbReference type="NCBI Taxonomy" id="707214"/>
    <lineage>
        <taxon>Bacteria</taxon>
        <taxon>Pseudomonadati</taxon>
        <taxon>Pseudomonadota</taxon>
        <taxon>Alphaproteobacteria</taxon>
        <taxon>Sphingomonadales</taxon>
        <taxon>Sphingomonadaceae</taxon>
        <taxon>Novosphingobium</taxon>
    </lineage>
</organism>
<feature type="domain" description="DUF4132" evidence="1">
    <location>
        <begin position="968"/>
        <end position="1153"/>
    </location>
</feature>
<dbReference type="Gene3D" id="1.25.10.10">
    <property type="entry name" value="Leucine-rich Repeat Variant"/>
    <property type="match status" value="1"/>
</dbReference>
<sequence length="1251" mass="135684">MVGFSHGAHSGRVSAQGLGEAVALGIWDRFKTSLGLVGTASAEAIGNAPIGKIVKHFEVLEKQERGLSKQIAAYVCAGEQSSLLLKLQGSAVQQAWRARHQIFPIRDESGLFTALADWRVDQMLRLGEVLAAVDPINWDWGYFGTKKSPDWLRHVVTQWLGHGRKNQPVETLEELAAFGELGLGAVLDILFCRDAAQYGTNTSVDRFAGVEAFLQGRSDAISAALPDLGADVRAEVIASIGRFGQQARYLPVLLEASIGSSKKVRTAARQALTGSNGAVLAAAISERFAKAAPGARAELVEVAALTLGDLAPHVLAQLREGETSAKVLAAFDRSSSAAPLASGAVEAVPQRPDGAEGYTAVDGTWVALPPAEPAPEATPFDRRALDVLAPAVDEFNRMLAAGKKEAEQFRWHWSKNYSPVNRGALERIAVLAESTYQISTAQTAMGWLNFGQFRHPAVDQFLDDPRITLYHLVRMALGASHRHFSSIFNGYSGPAGAAVVRRLAAGLDIRTLYAAWLENGGHDFVRDHLTQRWYGPLPDLEGALWPLLPERMALIDEALGMVPQTGGSAMRVTAGLEILGHFPKLPARYRSRLLILAGETSSHVRTPARALLAGTPGLGEAIARQLEDGRQDVRAQAADWLARRGESGEVPAIRRALAKDKSDLARAAMISALERLGEDVSEFFAQDAMLKDARTGLAKLKIKALDWFPFERLPPLKWDSGELVDPLLPRWWVMLAGKLKQPGGNALMSLWLDRLAPGDAHKLGWMVLTSWIDEDTRTPTDEEANAYAAANVAAVLQNNIANAKRWPQSADYFPTDRDVVFARLRAGMASTYLGSAVDSKGILALCVKVNGADAAQRVRAFLKDHGARVAQSKALLEALAANGSSAALQVVLAASNRSKQKSVQAHAGALIDAIADQNGWSAAQLADRTVPTAGFDADGVVELDCGEGRTYVARLDEQDALVLLNADGREVKALPGPRIDEERPVVEAAKKLLSNARKETKQVFAAQTERLKEAMCLQRSWPREDWESFVAGHPIVGRIAARLVWQGYDHEAQSLGLFRPLGDGSYTDAEDGDVDIAAFAEVRLTHSSLLDTAAIAAWRRHLTDYAVQPPFDQLGRDLPLLDPADYGNRSISDREGWMIETFKLRGVATKLGWQRGPAQDGGWFLTYEKAYREAGLQVEIEFTGSPLPEENRPSALQSLHFRKLRGAGSGGTAVALRDVPPVLLAECWRDYHDIAAKGTGFDTDWNKKAYA</sequence>
<reference evidence="2 3" key="1">
    <citation type="submission" date="2019-07" db="EMBL/GenBank/DDBJ databases">
        <title>Whole genome shotgun sequence of Novosphingobium sediminis NBRC 106119.</title>
        <authorList>
            <person name="Hosoyama A."/>
            <person name="Uohara A."/>
            <person name="Ohji S."/>
            <person name="Ichikawa N."/>
        </authorList>
    </citation>
    <scope>NUCLEOTIDE SEQUENCE [LARGE SCALE GENOMIC DNA]</scope>
    <source>
        <strain evidence="2 3">NBRC 106119</strain>
    </source>
</reference>